<evidence type="ECO:0000313" key="1">
    <source>
        <dbReference type="EMBL" id="EDP8663233.1"/>
    </source>
</evidence>
<dbReference type="AlphaFoldDB" id="A0A698W7A7"/>
<organism evidence="1">
    <name type="scientific">Salmonella bongori</name>
    <dbReference type="NCBI Taxonomy" id="54736"/>
    <lineage>
        <taxon>Bacteria</taxon>
        <taxon>Pseudomonadati</taxon>
        <taxon>Pseudomonadota</taxon>
        <taxon>Gammaproteobacteria</taxon>
        <taxon>Enterobacterales</taxon>
        <taxon>Enterobacteriaceae</taxon>
        <taxon>Salmonella</taxon>
    </lineage>
</organism>
<accession>A0A698W7A7</accession>
<proteinExistence type="predicted"/>
<sequence length="47" mass="5335">MTFRIMPHQRIVLPDVAYSTMQEERRDSVLIARFTGLSLDGANSLTP</sequence>
<name>A0A698W7A7_SALBN</name>
<comment type="caution">
    <text evidence="1">The sequence shown here is derived from an EMBL/GenBank/DDBJ whole genome shotgun (WGS) entry which is preliminary data.</text>
</comment>
<gene>
    <name evidence="1" type="ORF">GRG92_002935</name>
</gene>
<reference evidence="1" key="1">
    <citation type="submission" date="2019-12" db="EMBL/GenBank/DDBJ databases">
        <authorList>
            <person name="Ashton P.M."/>
            <person name="Dallman T."/>
            <person name="Nair S."/>
            <person name="De Pinna E."/>
            <person name="Peters T."/>
            <person name="Grant K."/>
        </authorList>
    </citation>
    <scope>NUCLEOTIDE SEQUENCE</scope>
    <source>
        <strain evidence="1">854886</strain>
    </source>
</reference>
<protein>
    <submittedName>
        <fullName evidence="1">Uncharacterized protein</fullName>
    </submittedName>
</protein>
<dbReference type="EMBL" id="AANPCH010000013">
    <property type="protein sequence ID" value="EDP8663233.1"/>
    <property type="molecule type" value="Genomic_DNA"/>
</dbReference>